<dbReference type="Pfam" id="PF13419">
    <property type="entry name" value="HAD_2"/>
    <property type="match status" value="1"/>
</dbReference>
<dbReference type="InterPro" id="IPR041492">
    <property type="entry name" value="HAD_2"/>
</dbReference>
<dbReference type="InterPro" id="IPR023214">
    <property type="entry name" value="HAD_sf"/>
</dbReference>
<evidence type="ECO:0008006" key="2">
    <source>
        <dbReference type="Google" id="ProtNLM"/>
    </source>
</evidence>
<organism evidence="1">
    <name type="scientific">marine metagenome</name>
    <dbReference type="NCBI Taxonomy" id="408172"/>
    <lineage>
        <taxon>unclassified sequences</taxon>
        <taxon>metagenomes</taxon>
        <taxon>ecological metagenomes</taxon>
    </lineage>
</organism>
<dbReference type="InterPro" id="IPR036412">
    <property type="entry name" value="HAD-like_sf"/>
</dbReference>
<reference evidence="1" key="1">
    <citation type="submission" date="2018-05" db="EMBL/GenBank/DDBJ databases">
        <authorList>
            <person name="Lanie J.A."/>
            <person name="Ng W.-L."/>
            <person name="Kazmierczak K.M."/>
            <person name="Andrzejewski T.M."/>
            <person name="Davidsen T.M."/>
            <person name="Wayne K.J."/>
            <person name="Tettelin H."/>
            <person name="Glass J.I."/>
            <person name="Rusch D."/>
            <person name="Podicherti R."/>
            <person name="Tsui H.-C.T."/>
            <person name="Winkler M.E."/>
        </authorList>
    </citation>
    <scope>NUCLEOTIDE SEQUENCE</scope>
</reference>
<accession>A0A383CCJ6</accession>
<proteinExistence type="predicted"/>
<feature type="non-terminal residue" evidence="1">
    <location>
        <position position="1"/>
    </location>
</feature>
<name>A0A383CCJ6_9ZZZZ</name>
<sequence length="139" mass="15007">EEYHHRWTCCNLQSKDKETISALASMGIGQSLLSAGKQEHVEIFVEHHDLRGYFSSVSGATNIFAEGKMELGQRHVGKLGLEPSECLMVGDTLHDCEVAQAIGAECLLFSGGHHSEQRLLESGAAVIACLSEVSARLIG</sequence>
<dbReference type="GO" id="GO:0006281">
    <property type="term" value="P:DNA repair"/>
    <property type="evidence" value="ECO:0007669"/>
    <property type="project" value="TreeGrafter"/>
</dbReference>
<dbReference type="Gene3D" id="3.40.50.1000">
    <property type="entry name" value="HAD superfamily/HAD-like"/>
    <property type="match status" value="1"/>
</dbReference>
<protein>
    <recommendedName>
        <fullName evidence="2">HAD family hydrolase</fullName>
    </recommendedName>
</protein>
<gene>
    <name evidence="1" type="ORF">METZ01_LOCUS482229</name>
</gene>
<dbReference type="InterPro" id="IPR050155">
    <property type="entry name" value="HAD-like_hydrolase_sf"/>
</dbReference>
<dbReference type="EMBL" id="UINC01207336">
    <property type="protein sequence ID" value="SVE29375.1"/>
    <property type="molecule type" value="Genomic_DNA"/>
</dbReference>
<dbReference type="GO" id="GO:0005829">
    <property type="term" value="C:cytosol"/>
    <property type="evidence" value="ECO:0007669"/>
    <property type="project" value="TreeGrafter"/>
</dbReference>
<dbReference type="GO" id="GO:0008967">
    <property type="term" value="F:phosphoglycolate phosphatase activity"/>
    <property type="evidence" value="ECO:0007669"/>
    <property type="project" value="TreeGrafter"/>
</dbReference>
<dbReference type="PANTHER" id="PTHR43434">
    <property type="entry name" value="PHOSPHOGLYCOLATE PHOSPHATASE"/>
    <property type="match status" value="1"/>
</dbReference>
<dbReference type="AlphaFoldDB" id="A0A383CCJ6"/>
<evidence type="ECO:0000313" key="1">
    <source>
        <dbReference type="EMBL" id="SVE29375.1"/>
    </source>
</evidence>
<dbReference type="SUPFAM" id="SSF56784">
    <property type="entry name" value="HAD-like"/>
    <property type="match status" value="1"/>
</dbReference>
<dbReference type="PANTHER" id="PTHR43434:SF1">
    <property type="entry name" value="PHOSPHOGLYCOLATE PHOSPHATASE"/>
    <property type="match status" value="1"/>
</dbReference>